<evidence type="ECO:0000313" key="4">
    <source>
        <dbReference type="Proteomes" id="UP000052237"/>
    </source>
</evidence>
<protein>
    <submittedName>
        <fullName evidence="3">Uncharacterized protein</fullName>
    </submittedName>
</protein>
<comment type="caution">
    <text evidence="3">The sequence shown here is derived from an EMBL/GenBank/DDBJ whole genome shotgun (WGS) entry which is preliminary data.</text>
</comment>
<gene>
    <name evidence="1" type="ORF">ERS686654_01419</name>
    <name evidence="2" type="ORF">ERS686654_02118</name>
    <name evidence="3" type="ORF">ERS686654_02230</name>
</gene>
<evidence type="ECO:0000313" key="1">
    <source>
        <dbReference type="EMBL" id="CUU83459.1"/>
    </source>
</evidence>
<dbReference type="EMBL" id="FAVB01000003">
    <property type="protein sequence ID" value="CUU83459.1"/>
    <property type="molecule type" value="Genomic_DNA"/>
</dbReference>
<dbReference type="Proteomes" id="UP000052237">
    <property type="component" value="Unassembled WGS sequence"/>
</dbReference>
<keyword evidence="4" id="KW-1185">Reference proteome</keyword>
<dbReference type="AlphaFoldDB" id="A0A0S4SYK8"/>
<dbReference type="EMBL" id="FAVB01000009">
    <property type="protein sequence ID" value="CUU90464.1"/>
    <property type="molecule type" value="Genomic_DNA"/>
</dbReference>
<proteinExistence type="predicted"/>
<reference evidence="3 4" key="1">
    <citation type="submission" date="2015-11" db="EMBL/GenBank/DDBJ databases">
        <authorList>
            <consortium name="Pathogen Informatics"/>
        </authorList>
    </citation>
    <scope>NUCLEOTIDE SEQUENCE [LARGE SCALE GENOMIC DNA]</scope>
    <source>
        <strain evidence="3 4">006A-0059</strain>
    </source>
</reference>
<name>A0A0S4SYK8_CAMHY</name>
<organism evidence="3 4">
    <name type="scientific">Campylobacter hyointestinalis subsp. hyointestinalis</name>
    <dbReference type="NCBI Taxonomy" id="91352"/>
    <lineage>
        <taxon>Bacteria</taxon>
        <taxon>Pseudomonadati</taxon>
        <taxon>Campylobacterota</taxon>
        <taxon>Epsilonproteobacteria</taxon>
        <taxon>Campylobacterales</taxon>
        <taxon>Campylobacteraceae</taxon>
        <taxon>Campylobacter</taxon>
    </lineage>
</organism>
<accession>A0A0S4SYK8</accession>
<dbReference type="RefSeq" id="WP_059425957.1">
    <property type="nucleotide sequence ID" value="NZ_FAUZ01000012.1"/>
</dbReference>
<evidence type="ECO:0000313" key="3">
    <source>
        <dbReference type="EMBL" id="CUU91160.1"/>
    </source>
</evidence>
<evidence type="ECO:0000313" key="2">
    <source>
        <dbReference type="EMBL" id="CUU90464.1"/>
    </source>
</evidence>
<dbReference type="EMBL" id="FAVB01000027">
    <property type="protein sequence ID" value="CUU91160.1"/>
    <property type="molecule type" value="Genomic_DNA"/>
</dbReference>
<sequence length="139" mass="14982">MNNIDKFDILSGRVLARLYSEFPKPCTLEATDFGYKDSVCEFLSDPNATTTGDNSDIVFFTSAINFLAANEIIDAAPSGVSFNDARLTLKGLSLLKKTPKSLSGGSNLGSWLTKAIKTGGDELIKTATKEFFETALNTI</sequence>